<organism evidence="2 3">
    <name type="scientific">Ramlibacter tataouinensis</name>
    <dbReference type="NCBI Taxonomy" id="94132"/>
    <lineage>
        <taxon>Bacteria</taxon>
        <taxon>Pseudomonadati</taxon>
        <taxon>Pseudomonadota</taxon>
        <taxon>Betaproteobacteria</taxon>
        <taxon>Burkholderiales</taxon>
        <taxon>Comamonadaceae</taxon>
        <taxon>Ramlibacter</taxon>
    </lineage>
</organism>
<keyword evidence="1" id="KW-0732">Signal</keyword>
<keyword evidence="3" id="KW-1185">Reference proteome</keyword>
<proteinExistence type="predicted"/>
<dbReference type="Proteomes" id="UP000070433">
    <property type="component" value="Chromosome"/>
</dbReference>
<dbReference type="EMBL" id="CP010951">
    <property type="protein sequence ID" value="AMO23242.1"/>
    <property type="molecule type" value="Genomic_DNA"/>
</dbReference>
<accession>A0A127JYR1</accession>
<reference evidence="2 3" key="1">
    <citation type="journal article" date="2014" name="Int. J. Syst. Evol. Microbiol.">
        <title>Ramlibacter solisilvae sp. nov., isolated from forest soil, and emended description of the genus Ramlibacter.</title>
        <authorList>
            <person name="Lee H.J."/>
            <person name="Lee S.H."/>
            <person name="Lee S.S."/>
            <person name="Lee J.S."/>
            <person name="Kim Y."/>
            <person name="Kim S.C."/>
            <person name="Jeon C.O."/>
        </authorList>
    </citation>
    <scope>NUCLEOTIDE SEQUENCE [LARGE SCALE GENOMIC DNA]</scope>
    <source>
        <strain evidence="2 3">5-10</strain>
    </source>
</reference>
<sequence length="60" mass="6330">MATYARGVDRNSISTSFACAAMLLSMRSASADPDVYPMERMDSSSAGASGGWRSSFMLGL</sequence>
<dbReference type="AlphaFoldDB" id="A0A127JYR1"/>
<protein>
    <submittedName>
        <fullName evidence="2">Uncharacterized protein</fullName>
    </submittedName>
</protein>
<gene>
    <name evidence="2" type="ORF">UC35_10485</name>
</gene>
<evidence type="ECO:0000313" key="2">
    <source>
        <dbReference type="EMBL" id="AMO23242.1"/>
    </source>
</evidence>
<evidence type="ECO:0000313" key="3">
    <source>
        <dbReference type="Proteomes" id="UP000070433"/>
    </source>
</evidence>
<name>A0A127JYR1_9BURK</name>
<feature type="chain" id="PRO_5007449894" evidence="1">
    <location>
        <begin position="32"/>
        <end position="60"/>
    </location>
</feature>
<feature type="signal peptide" evidence="1">
    <location>
        <begin position="1"/>
        <end position="31"/>
    </location>
</feature>
<evidence type="ECO:0000256" key="1">
    <source>
        <dbReference type="SAM" id="SignalP"/>
    </source>
</evidence>